<protein>
    <recommendedName>
        <fullName evidence="3">WSC domain-containing protein</fullName>
    </recommendedName>
</protein>
<gene>
    <name evidence="4" type="ORF">ASCRUDRAFT_7600</name>
</gene>
<dbReference type="GeneID" id="30966937"/>
<feature type="domain" description="WSC" evidence="3">
    <location>
        <begin position="25"/>
        <end position="113"/>
    </location>
</feature>
<feature type="transmembrane region" description="Helical" evidence="2">
    <location>
        <begin position="272"/>
        <end position="295"/>
    </location>
</feature>
<feature type="compositionally biased region" description="Low complexity" evidence="1">
    <location>
        <begin position="546"/>
        <end position="563"/>
    </location>
</feature>
<organism evidence="4 5">
    <name type="scientific">Ascoidea rubescens DSM 1968</name>
    <dbReference type="NCBI Taxonomy" id="1344418"/>
    <lineage>
        <taxon>Eukaryota</taxon>
        <taxon>Fungi</taxon>
        <taxon>Dikarya</taxon>
        <taxon>Ascomycota</taxon>
        <taxon>Saccharomycotina</taxon>
        <taxon>Saccharomycetes</taxon>
        <taxon>Ascoideaceae</taxon>
        <taxon>Ascoidea</taxon>
    </lineage>
</organism>
<feature type="region of interest" description="Disordered" evidence="1">
    <location>
        <begin position="647"/>
        <end position="677"/>
    </location>
</feature>
<evidence type="ECO:0000313" key="5">
    <source>
        <dbReference type="Proteomes" id="UP000095038"/>
    </source>
</evidence>
<feature type="compositionally biased region" description="Low complexity" evidence="1">
    <location>
        <begin position="151"/>
        <end position="177"/>
    </location>
</feature>
<proteinExistence type="predicted"/>
<evidence type="ECO:0000256" key="1">
    <source>
        <dbReference type="SAM" id="MobiDB-lite"/>
    </source>
</evidence>
<feature type="compositionally biased region" description="Acidic residues" evidence="1">
    <location>
        <begin position="192"/>
        <end position="204"/>
    </location>
</feature>
<feature type="transmembrane region" description="Helical" evidence="2">
    <location>
        <begin position="12"/>
        <end position="29"/>
    </location>
</feature>
<reference evidence="5" key="1">
    <citation type="submission" date="2016-05" db="EMBL/GenBank/DDBJ databases">
        <title>Comparative genomics of biotechnologically important yeasts.</title>
        <authorList>
            <consortium name="DOE Joint Genome Institute"/>
            <person name="Riley R."/>
            <person name="Haridas S."/>
            <person name="Wolfe K.H."/>
            <person name="Lopes M.R."/>
            <person name="Hittinger C.T."/>
            <person name="Goker M."/>
            <person name="Salamov A."/>
            <person name="Wisecaver J."/>
            <person name="Long T.M."/>
            <person name="Aerts A.L."/>
            <person name="Barry K."/>
            <person name="Choi C."/>
            <person name="Clum A."/>
            <person name="Coughlan A.Y."/>
            <person name="Deshpande S."/>
            <person name="Douglass A.P."/>
            <person name="Hanson S.J."/>
            <person name="Klenk H.-P."/>
            <person name="Labutti K."/>
            <person name="Lapidus A."/>
            <person name="Lindquist E."/>
            <person name="Lipzen A."/>
            <person name="Meier-Kolthoff J.P."/>
            <person name="Ohm R.A."/>
            <person name="Otillar R.P."/>
            <person name="Pangilinan J."/>
            <person name="Peng Y."/>
            <person name="Rokas A."/>
            <person name="Rosa C.A."/>
            <person name="Scheuner C."/>
            <person name="Sibirny A.A."/>
            <person name="Slot J.C."/>
            <person name="Stielow J.B."/>
            <person name="Sun H."/>
            <person name="Kurtzman C.P."/>
            <person name="Blackwell M."/>
            <person name="Grigoriev I.V."/>
            <person name="Jeffries T.W."/>
        </authorList>
    </citation>
    <scope>NUCLEOTIDE SEQUENCE [LARGE SCALE GENOMIC DNA]</scope>
    <source>
        <strain evidence="5">DSM 1968</strain>
    </source>
</reference>
<feature type="region of interest" description="Disordered" evidence="1">
    <location>
        <begin position="541"/>
        <end position="567"/>
    </location>
</feature>
<dbReference type="Proteomes" id="UP000095038">
    <property type="component" value="Unassembled WGS sequence"/>
</dbReference>
<evidence type="ECO:0000313" key="4">
    <source>
        <dbReference type="EMBL" id="ODV61355.1"/>
    </source>
</evidence>
<dbReference type="PROSITE" id="PS51212">
    <property type="entry name" value="WSC"/>
    <property type="match status" value="1"/>
</dbReference>
<accession>A0A1D2VIB7</accession>
<sequence>MPISSTSISLYFLFFTNFFHLSIASYAYLGCYSTSSVSFTFKNQYTFQSSGYCESSCDDSNFFGLIDGNRCYCSDNDPSSSKVSDSFCTTSCDGYPDDTCGGSSNYFSVYLNDNYDYSDDNNDEDTTTSTSTSTSSSTSTTSIIRPAAIPTTSSSVSTTSTSTRTTRTTATQDSPTTDLSNTSSDLNQDTASDSDSDSDTDDDLSESILTTTSLNINIQNGVTITSAVIIVTTRPIENVVITLTYSDTALATETRTVPTSSNPTTSNLSTGALAGVITGVISGILIILAILFLIWRQRKKAKDLEKNSNAAIAAAVVANANTNNKNTFPNSFTPPNGIDKFGGIGDNDFDDNINAPVIGSTGLNNDNLKSSNTNTPHLINTNQSANTSIAAGVGAGASFTRNNTTGTNKTAIGLGLSPLNRDLNYEHPRNNLSSGTNATNVTNNDSFDFENPNFILNNINDLDEKSNINNFADEPTSPIIQTYNPNIMSFNPDFNNYSNNNNYNGLTNNQNNLNNIIPPAPHPPILGPAPPLHSINDTYHNNIEPNNHNTSNTSNTNNNNIHNTSHDYYDGSDIDSLVAPGGLRIMNPDNASISSSSKSIKISKSYSNTNISHKTMDHSTIPIMNNNVSNNINNIIANNNNNNNFHISNHNRNNSSIGNTTYGYDSDNELYRDRTRN</sequence>
<dbReference type="EMBL" id="KV454479">
    <property type="protein sequence ID" value="ODV61355.1"/>
    <property type="molecule type" value="Genomic_DNA"/>
</dbReference>
<dbReference type="InParanoid" id="A0A1D2VIB7"/>
<evidence type="ECO:0000259" key="3">
    <source>
        <dbReference type="PROSITE" id="PS51212"/>
    </source>
</evidence>
<feature type="compositionally biased region" description="Polar residues" evidence="1">
    <location>
        <begin position="178"/>
        <end position="188"/>
    </location>
</feature>
<dbReference type="SMART" id="SM00321">
    <property type="entry name" value="WSC"/>
    <property type="match status" value="1"/>
</dbReference>
<dbReference type="OrthoDB" id="2019572at2759"/>
<feature type="region of interest" description="Disordered" evidence="1">
    <location>
        <begin position="118"/>
        <end position="204"/>
    </location>
</feature>
<dbReference type="Pfam" id="PF01822">
    <property type="entry name" value="WSC"/>
    <property type="match status" value="1"/>
</dbReference>
<keyword evidence="2" id="KW-0472">Membrane</keyword>
<dbReference type="RefSeq" id="XP_020047662.1">
    <property type="nucleotide sequence ID" value="XM_020193301.1"/>
</dbReference>
<feature type="compositionally biased region" description="Low complexity" evidence="1">
    <location>
        <begin position="647"/>
        <end position="659"/>
    </location>
</feature>
<evidence type="ECO:0000256" key="2">
    <source>
        <dbReference type="SAM" id="Phobius"/>
    </source>
</evidence>
<dbReference type="InterPro" id="IPR002889">
    <property type="entry name" value="WSC_carb-bd"/>
</dbReference>
<dbReference type="AlphaFoldDB" id="A0A1D2VIB7"/>
<dbReference type="STRING" id="1344418.A0A1D2VIB7"/>
<keyword evidence="2" id="KW-1133">Transmembrane helix</keyword>
<keyword evidence="5" id="KW-1185">Reference proteome</keyword>
<name>A0A1D2VIB7_9ASCO</name>
<feature type="compositionally biased region" description="Low complexity" evidence="1">
    <location>
        <begin position="127"/>
        <end position="142"/>
    </location>
</feature>
<keyword evidence="2" id="KW-0812">Transmembrane</keyword>